<dbReference type="GO" id="GO:0030125">
    <property type="term" value="C:clathrin vesicle coat"/>
    <property type="evidence" value="ECO:0007669"/>
    <property type="project" value="TreeGrafter"/>
</dbReference>
<proteinExistence type="inferred from homology"/>
<keyword evidence="2" id="KW-0813">Transport</keyword>
<evidence type="ECO:0000256" key="4">
    <source>
        <dbReference type="ARBA" id="ARBA00022927"/>
    </source>
</evidence>
<protein>
    <recommendedName>
        <fullName evidence="6">NECAP PHear domain-containing protein</fullName>
    </recommendedName>
</protein>
<dbReference type="PANTHER" id="PTHR12847:SF9">
    <property type="entry name" value="NECAP-LIKE PROTEIN CG9132"/>
    <property type="match status" value="1"/>
</dbReference>
<comment type="caution">
    <text evidence="7">The sequence shown here is derived from an EMBL/GenBank/DDBJ whole genome shotgun (WGS) entry which is preliminary data.</text>
</comment>
<evidence type="ECO:0000256" key="1">
    <source>
        <dbReference type="ARBA" id="ARBA00007736"/>
    </source>
</evidence>
<dbReference type="Pfam" id="PF07933">
    <property type="entry name" value="DUF1681"/>
    <property type="match status" value="1"/>
</dbReference>
<keyword evidence="4" id="KW-0653">Protein transport</keyword>
<organism evidence="7 8">
    <name type="scientific">Dreissena polymorpha</name>
    <name type="common">Zebra mussel</name>
    <name type="synonym">Mytilus polymorpha</name>
    <dbReference type="NCBI Taxonomy" id="45954"/>
    <lineage>
        <taxon>Eukaryota</taxon>
        <taxon>Metazoa</taxon>
        <taxon>Spiralia</taxon>
        <taxon>Lophotrochozoa</taxon>
        <taxon>Mollusca</taxon>
        <taxon>Bivalvia</taxon>
        <taxon>Autobranchia</taxon>
        <taxon>Heteroconchia</taxon>
        <taxon>Euheterodonta</taxon>
        <taxon>Imparidentia</taxon>
        <taxon>Neoheterodontei</taxon>
        <taxon>Myida</taxon>
        <taxon>Dreissenoidea</taxon>
        <taxon>Dreissenidae</taxon>
        <taxon>Dreissena</taxon>
    </lineage>
</organism>
<evidence type="ECO:0000256" key="2">
    <source>
        <dbReference type="ARBA" id="ARBA00022448"/>
    </source>
</evidence>
<name>A0A9D4GJ14_DREPO</name>
<evidence type="ECO:0000256" key="5">
    <source>
        <dbReference type="SAM" id="MobiDB-lite"/>
    </source>
</evidence>
<feature type="compositionally biased region" description="Pro residues" evidence="5">
    <location>
        <begin position="191"/>
        <end position="204"/>
    </location>
</feature>
<keyword evidence="3" id="KW-0254">Endocytosis</keyword>
<evidence type="ECO:0000259" key="6">
    <source>
        <dbReference type="Pfam" id="PF07933"/>
    </source>
</evidence>
<accession>A0A9D4GJ14</accession>
<comment type="similarity">
    <text evidence="1">Belongs to the NECAP family.</text>
</comment>
<feature type="region of interest" description="Disordered" evidence="5">
    <location>
        <begin position="130"/>
        <end position="149"/>
    </location>
</feature>
<evidence type="ECO:0000313" key="7">
    <source>
        <dbReference type="EMBL" id="KAH3818341.1"/>
    </source>
</evidence>
<evidence type="ECO:0000256" key="3">
    <source>
        <dbReference type="ARBA" id="ARBA00022583"/>
    </source>
</evidence>
<dbReference type="SUPFAM" id="SSF50729">
    <property type="entry name" value="PH domain-like"/>
    <property type="match status" value="1"/>
</dbReference>
<dbReference type="GO" id="GO:0015031">
    <property type="term" value="P:protein transport"/>
    <property type="evidence" value="ECO:0007669"/>
    <property type="project" value="UniProtKB-KW"/>
</dbReference>
<dbReference type="PANTHER" id="PTHR12847">
    <property type="entry name" value="ATP-BINDING CASSETTE ABC TRANSPORTER-RELATED"/>
    <property type="match status" value="1"/>
</dbReference>
<keyword evidence="8" id="KW-1185">Reference proteome</keyword>
<dbReference type="FunFam" id="2.30.29.30:FF:000064">
    <property type="entry name" value="Adaptin ear-binding coat-associated protein 1"/>
    <property type="match status" value="1"/>
</dbReference>
<dbReference type="Proteomes" id="UP000828390">
    <property type="component" value="Unassembled WGS sequence"/>
</dbReference>
<dbReference type="InterPro" id="IPR012466">
    <property type="entry name" value="NECAP_PHear"/>
</dbReference>
<feature type="region of interest" description="Disordered" evidence="5">
    <location>
        <begin position="159"/>
        <end position="239"/>
    </location>
</feature>
<dbReference type="Gene3D" id="2.30.29.30">
    <property type="entry name" value="Pleckstrin-homology domain (PH domain)/Phosphotyrosine-binding domain (PTB)"/>
    <property type="match status" value="1"/>
</dbReference>
<feature type="domain" description="NECAP PHear" evidence="6">
    <location>
        <begin position="6"/>
        <end position="162"/>
    </location>
</feature>
<dbReference type="AlphaFoldDB" id="A0A9D4GJ14"/>
<gene>
    <name evidence="7" type="ORF">DPMN_119947</name>
</gene>
<evidence type="ECO:0000313" key="8">
    <source>
        <dbReference type="Proteomes" id="UP000828390"/>
    </source>
</evidence>
<reference evidence="7" key="1">
    <citation type="journal article" date="2019" name="bioRxiv">
        <title>The Genome of the Zebra Mussel, Dreissena polymorpha: A Resource for Invasive Species Research.</title>
        <authorList>
            <person name="McCartney M.A."/>
            <person name="Auch B."/>
            <person name="Kono T."/>
            <person name="Mallez S."/>
            <person name="Zhang Y."/>
            <person name="Obille A."/>
            <person name="Becker A."/>
            <person name="Abrahante J.E."/>
            <person name="Garbe J."/>
            <person name="Badalamenti J.P."/>
            <person name="Herman A."/>
            <person name="Mangelson H."/>
            <person name="Liachko I."/>
            <person name="Sullivan S."/>
            <person name="Sone E.D."/>
            <person name="Koren S."/>
            <person name="Silverstein K.A.T."/>
            <person name="Beckman K.B."/>
            <person name="Gohl D.M."/>
        </authorList>
    </citation>
    <scope>NUCLEOTIDE SEQUENCE</scope>
    <source>
        <strain evidence="7">Duluth1</strain>
        <tissue evidence="7">Whole animal</tissue>
    </source>
</reference>
<sequence>MAGTEYESVLCVKPTVHVFRIPPRASNRGYRAADWKLDQPDWTGRLRIVAKGKDLAIKLEDKNSGELFAKCPVEQYPGIAVESVTDSSRYFVLRIVDESGRSAFIGIGFEDRGDSFDLNVALQDHFKHVKQEKEAEKSGKELDKGPKLDLGFKEGQTIRINISTKKSEEDGSAKKSRPKPGAGGSGGLGLLPPPPGGIKLPPPGGALGTAPSLPAPSHLLTSNKNSQFQSNSSASSVPAFSASGTNVDILLDLGMDNFSSSNSSYSSMQHGQSSQGQSQGQSSLFDPSFDLLTGSSDSVKPAGGSSDPWGDFTSAR</sequence>
<dbReference type="GO" id="GO:0006897">
    <property type="term" value="P:endocytosis"/>
    <property type="evidence" value="ECO:0007669"/>
    <property type="project" value="UniProtKB-KW"/>
</dbReference>
<dbReference type="EMBL" id="JAIWYP010000005">
    <property type="protein sequence ID" value="KAH3818341.1"/>
    <property type="molecule type" value="Genomic_DNA"/>
</dbReference>
<dbReference type="CDD" id="cd13228">
    <property type="entry name" value="PHear_NECAP"/>
    <property type="match status" value="1"/>
</dbReference>
<feature type="region of interest" description="Disordered" evidence="5">
    <location>
        <begin position="260"/>
        <end position="316"/>
    </location>
</feature>
<feature type="compositionally biased region" description="Low complexity" evidence="5">
    <location>
        <begin position="208"/>
        <end position="239"/>
    </location>
</feature>
<dbReference type="InterPro" id="IPR011993">
    <property type="entry name" value="PH-like_dom_sf"/>
</dbReference>
<reference evidence="7" key="2">
    <citation type="submission" date="2020-11" db="EMBL/GenBank/DDBJ databases">
        <authorList>
            <person name="McCartney M.A."/>
            <person name="Auch B."/>
            <person name="Kono T."/>
            <person name="Mallez S."/>
            <person name="Becker A."/>
            <person name="Gohl D.M."/>
            <person name="Silverstein K.A.T."/>
            <person name="Koren S."/>
            <person name="Bechman K.B."/>
            <person name="Herman A."/>
            <person name="Abrahante J.E."/>
            <person name="Garbe J."/>
        </authorList>
    </citation>
    <scope>NUCLEOTIDE SEQUENCE</scope>
    <source>
        <strain evidence="7">Duluth1</strain>
        <tissue evidence="7">Whole animal</tissue>
    </source>
</reference>
<feature type="compositionally biased region" description="Low complexity" evidence="5">
    <location>
        <begin position="260"/>
        <end position="283"/>
    </location>
</feature>